<feature type="non-terminal residue" evidence="1">
    <location>
        <position position="1"/>
    </location>
</feature>
<gene>
    <name evidence="1" type="ORF">RhiirA5_347175</name>
</gene>
<reference evidence="1 2" key="2">
    <citation type="submission" date="2017-09" db="EMBL/GenBank/DDBJ databases">
        <title>Extensive intraspecific genome diversity in a model arbuscular mycorrhizal fungus.</title>
        <authorList>
            <person name="Chen E.C."/>
            <person name="Morin E."/>
            <person name="Beaudet D."/>
            <person name="Noel J."/>
            <person name="Ndikumana S."/>
            <person name="Charron P."/>
            <person name="St-Onge C."/>
            <person name="Giorgi J."/>
            <person name="Grigoriev I.V."/>
            <person name="Roux C."/>
            <person name="Martin F.M."/>
            <person name="Corradi N."/>
        </authorList>
    </citation>
    <scope>NUCLEOTIDE SEQUENCE [LARGE SCALE GENOMIC DNA]</scope>
    <source>
        <strain evidence="1 2">A5</strain>
    </source>
</reference>
<dbReference type="EMBL" id="LLXJ01000033">
    <property type="protein sequence ID" value="PKC16817.1"/>
    <property type="molecule type" value="Genomic_DNA"/>
</dbReference>
<accession>A0A2N0QCP5</accession>
<sequence length="57" mass="6644">AKNCYKFNRSQTFRNIFDSCIHEDAAAIKVEYIAQKLIPIKHLCFGKTLRILMQSLI</sequence>
<name>A0A2N0QCP5_9GLOM</name>
<dbReference type="Proteomes" id="UP000232722">
    <property type="component" value="Unassembled WGS sequence"/>
</dbReference>
<protein>
    <submittedName>
        <fullName evidence="1">Uncharacterized protein</fullName>
    </submittedName>
</protein>
<dbReference type="AlphaFoldDB" id="A0A2N0QCP5"/>
<evidence type="ECO:0000313" key="1">
    <source>
        <dbReference type="EMBL" id="PKC16817.1"/>
    </source>
</evidence>
<organism evidence="1 2">
    <name type="scientific">Rhizophagus irregularis</name>
    <dbReference type="NCBI Taxonomy" id="588596"/>
    <lineage>
        <taxon>Eukaryota</taxon>
        <taxon>Fungi</taxon>
        <taxon>Fungi incertae sedis</taxon>
        <taxon>Mucoromycota</taxon>
        <taxon>Glomeromycotina</taxon>
        <taxon>Glomeromycetes</taxon>
        <taxon>Glomerales</taxon>
        <taxon>Glomeraceae</taxon>
        <taxon>Rhizophagus</taxon>
    </lineage>
</organism>
<comment type="caution">
    <text evidence="1">The sequence shown here is derived from an EMBL/GenBank/DDBJ whole genome shotgun (WGS) entry which is preliminary data.</text>
</comment>
<reference evidence="1 2" key="1">
    <citation type="submission" date="2016-04" db="EMBL/GenBank/DDBJ databases">
        <title>Genome analyses suggest a sexual origin of heterokaryosis in a supposedly ancient asexual fungus.</title>
        <authorList>
            <person name="Ropars J."/>
            <person name="Sedzielewska K."/>
            <person name="Noel J."/>
            <person name="Charron P."/>
            <person name="Farinelli L."/>
            <person name="Marton T."/>
            <person name="Kruger M."/>
            <person name="Pelin A."/>
            <person name="Brachmann A."/>
            <person name="Corradi N."/>
        </authorList>
    </citation>
    <scope>NUCLEOTIDE SEQUENCE [LARGE SCALE GENOMIC DNA]</scope>
    <source>
        <strain evidence="1 2">A5</strain>
    </source>
</reference>
<proteinExistence type="predicted"/>
<evidence type="ECO:0000313" key="2">
    <source>
        <dbReference type="Proteomes" id="UP000232722"/>
    </source>
</evidence>